<dbReference type="InterPro" id="IPR006082">
    <property type="entry name" value="PRK"/>
</dbReference>
<evidence type="ECO:0000256" key="6">
    <source>
        <dbReference type="ARBA" id="ARBA00022679"/>
    </source>
</evidence>
<dbReference type="GO" id="GO:0019253">
    <property type="term" value="P:reductive pentose-phosphate cycle"/>
    <property type="evidence" value="ECO:0007669"/>
    <property type="project" value="UniProtKB-KW"/>
</dbReference>
<comment type="similarity">
    <text evidence="2">Belongs to the phosphoribulokinase family.</text>
</comment>
<comment type="pathway">
    <text evidence="1">Carbohydrate biosynthesis; Calvin cycle.</text>
</comment>
<keyword evidence="14" id="KW-1185">Reference proteome</keyword>
<dbReference type="GeneID" id="4461901"/>
<keyword evidence="9" id="KW-0067">ATP-binding</keyword>
<evidence type="ECO:0000256" key="5">
    <source>
        <dbReference type="ARBA" id="ARBA00022567"/>
    </source>
</evidence>
<evidence type="ECO:0000256" key="11">
    <source>
        <dbReference type="ARBA" id="ARBA00047663"/>
    </source>
</evidence>
<keyword evidence="6 13" id="KW-0808">Transferase</keyword>
<dbReference type="GO" id="GO:0008974">
    <property type="term" value="F:phosphoribulokinase activity"/>
    <property type="evidence" value="ECO:0007669"/>
    <property type="project" value="UniProtKB-EC"/>
</dbReference>
<dbReference type="NCBIfam" id="NF005655">
    <property type="entry name" value="PRK07429.1"/>
    <property type="match status" value="1"/>
</dbReference>
<evidence type="ECO:0000256" key="9">
    <source>
        <dbReference type="ARBA" id="ARBA00022840"/>
    </source>
</evidence>
<dbReference type="Proteomes" id="UP000000674">
    <property type="component" value="Chromosome"/>
</dbReference>
<evidence type="ECO:0000256" key="1">
    <source>
        <dbReference type="ARBA" id="ARBA00005215"/>
    </source>
</evidence>
<evidence type="ECO:0000259" key="12">
    <source>
        <dbReference type="Pfam" id="PF00485"/>
    </source>
</evidence>
<evidence type="ECO:0000256" key="4">
    <source>
        <dbReference type="ARBA" id="ARBA00022531"/>
    </source>
</evidence>
<keyword evidence="4" id="KW-0602">Photosynthesis</keyword>
<sequence length="325" mass="37836">MRLLEKIRESGRVFVVAVAGDSGSGKTTFTRGIRRLLGEDVVSTFSMDDYHSLDRRQRKTLGITPLRPEANRFDLLAEHLAMLRRGLAIEKPVYDHTTGEIRGPVIFKPSPVIIVEGLHPFYTEELRKLSDFKIFVDPSRAVKRRWKLRRDVGERGYAPEDVMREILEREPDYKLYVDVQKVYAEMVIKIQDSRIPPEWTEIARGSAREKYSVRIIQQILDHPLDEVDLTIDLSRIMRLTEREFSIEFQRDDYYGKRVGVMTLDGEFPLTMIKDLERKLCDFLGRDVPSVTEGCQEDHGSYVNATEMTQLILIWRFLEKIANLAW</sequence>
<evidence type="ECO:0000256" key="10">
    <source>
        <dbReference type="ARBA" id="ARBA00031382"/>
    </source>
</evidence>
<evidence type="ECO:0000256" key="2">
    <source>
        <dbReference type="ARBA" id="ARBA00009719"/>
    </source>
</evidence>
<keyword evidence="8 13" id="KW-0418">Kinase</keyword>
<evidence type="ECO:0000256" key="7">
    <source>
        <dbReference type="ARBA" id="ARBA00022741"/>
    </source>
</evidence>
<evidence type="ECO:0000256" key="3">
    <source>
        <dbReference type="ARBA" id="ARBA00012042"/>
    </source>
</evidence>
<dbReference type="GO" id="GO:0005524">
    <property type="term" value="F:ATP binding"/>
    <property type="evidence" value="ECO:0007669"/>
    <property type="project" value="UniProtKB-KW"/>
</dbReference>
<dbReference type="Pfam" id="PF00485">
    <property type="entry name" value="PRK"/>
    <property type="match status" value="1"/>
</dbReference>
<dbReference type="InterPro" id="IPR027417">
    <property type="entry name" value="P-loop_NTPase"/>
</dbReference>
<dbReference type="PRINTS" id="PR00478">
    <property type="entry name" value="PHRIBLKINASE"/>
</dbReference>
<keyword evidence="7" id="KW-0547">Nucleotide-binding</keyword>
<dbReference type="InterPro" id="IPR006083">
    <property type="entry name" value="PRK/URK"/>
</dbReference>
<evidence type="ECO:0000313" key="13">
    <source>
        <dbReference type="EMBL" id="ABK15221.1"/>
    </source>
</evidence>
<dbReference type="EC" id="2.7.1.19" evidence="3"/>
<evidence type="ECO:0000256" key="8">
    <source>
        <dbReference type="ARBA" id="ARBA00022777"/>
    </source>
</evidence>
<dbReference type="AlphaFoldDB" id="A0B947"/>
<keyword evidence="5" id="KW-0113">Calvin cycle</keyword>
<reference evidence="13" key="1">
    <citation type="submission" date="2006-10" db="EMBL/GenBank/DDBJ databases">
        <title>Complete sequence of Methanosaeta thermophila PT.</title>
        <authorList>
            <consortium name="US DOE Joint Genome Institute"/>
            <person name="Copeland A."/>
            <person name="Lucas S."/>
            <person name="Lapidus A."/>
            <person name="Barry K."/>
            <person name="Detter J.C."/>
            <person name="Glavina del Rio T."/>
            <person name="Hammon N."/>
            <person name="Israni S."/>
            <person name="Pitluck S."/>
            <person name="Chain P."/>
            <person name="Malfatti S."/>
            <person name="Shin M."/>
            <person name="Vergez L."/>
            <person name="Schmutz J."/>
            <person name="Larimer F."/>
            <person name="Land M."/>
            <person name="Hauser L."/>
            <person name="Kyrpides N."/>
            <person name="Kim E."/>
            <person name="Smith K.S."/>
            <person name="Ingram-Smith C."/>
            <person name="Richardson P."/>
        </authorList>
    </citation>
    <scope>NUCLEOTIDE SEQUENCE [LARGE SCALE GENOMIC DNA]</scope>
    <source>
        <strain evidence="13">PT</strain>
    </source>
</reference>
<dbReference type="HOGENOM" id="CLU_033590_0_0_2"/>
<dbReference type="OrthoDB" id="51389at2157"/>
<name>A0B947_METTP</name>
<dbReference type="SUPFAM" id="SSF52540">
    <property type="entry name" value="P-loop containing nucleoside triphosphate hydrolases"/>
    <property type="match status" value="1"/>
</dbReference>
<dbReference type="STRING" id="349307.Mthe_1447"/>
<dbReference type="KEGG" id="mtp:Mthe_1447"/>
<dbReference type="RefSeq" id="WP_011696613.1">
    <property type="nucleotide sequence ID" value="NC_008553.1"/>
</dbReference>
<dbReference type="EMBL" id="CP000477">
    <property type="protein sequence ID" value="ABK15221.1"/>
    <property type="molecule type" value="Genomic_DNA"/>
</dbReference>
<accession>A0B947</accession>
<proteinExistence type="inferred from homology"/>
<organism evidence="13 14">
    <name type="scientific">Methanothrix thermoacetophila (strain DSM 6194 / JCM 14653 / NBRC 101360 / PT)</name>
    <name type="common">Methanosaeta thermophila</name>
    <dbReference type="NCBI Taxonomy" id="349307"/>
    <lineage>
        <taxon>Archaea</taxon>
        <taxon>Methanobacteriati</taxon>
        <taxon>Methanobacteriota</taxon>
        <taxon>Stenosarchaea group</taxon>
        <taxon>Methanomicrobia</taxon>
        <taxon>Methanotrichales</taxon>
        <taxon>Methanotrichaceae</taxon>
        <taxon>Methanothrix</taxon>
    </lineage>
</organism>
<evidence type="ECO:0000313" key="14">
    <source>
        <dbReference type="Proteomes" id="UP000000674"/>
    </source>
</evidence>
<dbReference type="PANTHER" id="PTHR10285">
    <property type="entry name" value="URIDINE KINASE"/>
    <property type="match status" value="1"/>
</dbReference>
<feature type="domain" description="Phosphoribulokinase/uridine kinase" evidence="12">
    <location>
        <begin position="15"/>
        <end position="189"/>
    </location>
</feature>
<dbReference type="Gene3D" id="3.40.50.300">
    <property type="entry name" value="P-loop containing nucleotide triphosphate hydrolases"/>
    <property type="match status" value="1"/>
</dbReference>
<gene>
    <name evidence="13" type="ordered locus">Mthe_1447</name>
</gene>
<protein>
    <recommendedName>
        <fullName evidence="3">phosphoribulokinase</fullName>
        <ecNumber evidence="3">2.7.1.19</ecNumber>
    </recommendedName>
    <alternativeName>
        <fullName evidence="10">Phosphopentokinase</fullName>
    </alternativeName>
</protein>
<comment type="catalytic activity">
    <reaction evidence="11">
        <text>D-ribulose 5-phosphate + ATP = D-ribulose 1,5-bisphosphate + ADP + H(+)</text>
        <dbReference type="Rhea" id="RHEA:19365"/>
        <dbReference type="ChEBI" id="CHEBI:15378"/>
        <dbReference type="ChEBI" id="CHEBI:30616"/>
        <dbReference type="ChEBI" id="CHEBI:57870"/>
        <dbReference type="ChEBI" id="CHEBI:58121"/>
        <dbReference type="ChEBI" id="CHEBI:456216"/>
        <dbReference type="EC" id="2.7.1.19"/>
    </reaction>
</comment>